<dbReference type="Proteomes" id="UP001153269">
    <property type="component" value="Unassembled WGS sequence"/>
</dbReference>
<dbReference type="EMBL" id="CADEAL010000240">
    <property type="protein sequence ID" value="CAB1417046.1"/>
    <property type="molecule type" value="Genomic_DNA"/>
</dbReference>
<feature type="compositionally biased region" description="Polar residues" evidence="1">
    <location>
        <begin position="43"/>
        <end position="61"/>
    </location>
</feature>
<evidence type="ECO:0000313" key="3">
    <source>
        <dbReference type="Proteomes" id="UP001153269"/>
    </source>
</evidence>
<feature type="compositionally biased region" description="Low complexity" evidence="1">
    <location>
        <begin position="13"/>
        <end position="28"/>
    </location>
</feature>
<organism evidence="2 3">
    <name type="scientific">Pleuronectes platessa</name>
    <name type="common">European plaice</name>
    <dbReference type="NCBI Taxonomy" id="8262"/>
    <lineage>
        <taxon>Eukaryota</taxon>
        <taxon>Metazoa</taxon>
        <taxon>Chordata</taxon>
        <taxon>Craniata</taxon>
        <taxon>Vertebrata</taxon>
        <taxon>Euteleostomi</taxon>
        <taxon>Actinopterygii</taxon>
        <taxon>Neopterygii</taxon>
        <taxon>Teleostei</taxon>
        <taxon>Neoteleostei</taxon>
        <taxon>Acanthomorphata</taxon>
        <taxon>Carangaria</taxon>
        <taxon>Pleuronectiformes</taxon>
        <taxon>Pleuronectoidei</taxon>
        <taxon>Pleuronectidae</taxon>
        <taxon>Pleuronectes</taxon>
    </lineage>
</organism>
<comment type="caution">
    <text evidence="2">The sequence shown here is derived from an EMBL/GenBank/DDBJ whole genome shotgun (WGS) entry which is preliminary data.</text>
</comment>
<evidence type="ECO:0000256" key="1">
    <source>
        <dbReference type="SAM" id="MobiDB-lite"/>
    </source>
</evidence>
<name>A0A9N7Y8X3_PLEPL</name>
<evidence type="ECO:0000313" key="2">
    <source>
        <dbReference type="EMBL" id="CAB1417046.1"/>
    </source>
</evidence>
<proteinExistence type="predicted"/>
<reference evidence="2" key="1">
    <citation type="submission" date="2020-03" db="EMBL/GenBank/DDBJ databases">
        <authorList>
            <person name="Weist P."/>
        </authorList>
    </citation>
    <scope>NUCLEOTIDE SEQUENCE</scope>
</reference>
<accession>A0A9N7Y8X3</accession>
<protein>
    <submittedName>
        <fullName evidence="2">Uncharacterized protein</fullName>
    </submittedName>
</protein>
<keyword evidence="3" id="KW-1185">Reference proteome</keyword>
<dbReference type="AlphaFoldDB" id="A0A9N7Y8X3"/>
<feature type="region of interest" description="Disordered" evidence="1">
    <location>
        <begin position="1"/>
        <end position="61"/>
    </location>
</feature>
<sequence>MTCGSPGQYKGTSPPKSSSFHNSSRSESAGFSSCIGEREKPDCSSTSSLPTNNRRSEVQLSQLIFSRKPPLKSSFYKLLAATRCPAGKDFEPASEHTARQNRECRTPRP</sequence>
<feature type="region of interest" description="Disordered" evidence="1">
    <location>
        <begin position="87"/>
        <end position="109"/>
    </location>
</feature>
<gene>
    <name evidence="2" type="ORF">PLEPLA_LOCUS4847</name>
</gene>